<protein>
    <submittedName>
        <fullName evidence="1">Uncharacterized protein</fullName>
    </submittedName>
</protein>
<sequence>MSTSVSLDLTGLSAACTFGFKVYQDSELPCAKLVTATAIPDALTDTESMKCYCTNVDADSIPVYCQNDFGFLWEKQYSAILVGRKVICDAAKMEVKTHPVQPLPSGISLPPPATPPKPTSAVVTTTKSGGVAVAGASVMTVIALFLL</sequence>
<organism evidence="1 2">
    <name type="scientific">Rhizoclosmatium globosum</name>
    <dbReference type="NCBI Taxonomy" id="329046"/>
    <lineage>
        <taxon>Eukaryota</taxon>
        <taxon>Fungi</taxon>
        <taxon>Fungi incertae sedis</taxon>
        <taxon>Chytridiomycota</taxon>
        <taxon>Chytridiomycota incertae sedis</taxon>
        <taxon>Chytridiomycetes</taxon>
        <taxon>Chytridiales</taxon>
        <taxon>Chytriomycetaceae</taxon>
        <taxon>Rhizoclosmatium</taxon>
    </lineage>
</organism>
<gene>
    <name evidence="1" type="ORF">BCR33DRAFT_714973</name>
</gene>
<keyword evidence="2" id="KW-1185">Reference proteome</keyword>
<evidence type="ECO:0000313" key="1">
    <source>
        <dbReference type="EMBL" id="ORY47206.1"/>
    </source>
</evidence>
<dbReference type="AlphaFoldDB" id="A0A1Y2CJP5"/>
<comment type="caution">
    <text evidence="1">The sequence shown here is derived from an EMBL/GenBank/DDBJ whole genome shotgun (WGS) entry which is preliminary data.</text>
</comment>
<reference evidence="1 2" key="1">
    <citation type="submission" date="2016-07" db="EMBL/GenBank/DDBJ databases">
        <title>Pervasive Adenine N6-methylation of Active Genes in Fungi.</title>
        <authorList>
            <consortium name="DOE Joint Genome Institute"/>
            <person name="Mondo S.J."/>
            <person name="Dannebaum R.O."/>
            <person name="Kuo R.C."/>
            <person name="Labutti K."/>
            <person name="Haridas S."/>
            <person name="Kuo A."/>
            <person name="Salamov A."/>
            <person name="Ahrendt S.R."/>
            <person name="Lipzen A."/>
            <person name="Sullivan W."/>
            <person name="Andreopoulos W.B."/>
            <person name="Clum A."/>
            <person name="Lindquist E."/>
            <person name="Daum C."/>
            <person name="Ramamoorthy G.K."/>
            <person name="Gryganskyi A."/>
            <person name="Culley D."/>
            <person name="Magnuson J.K."/>
            <person name="James T.Y."/>
            <person name="O'Malley M.A."/>
            <person name="Stajich J.E."/>
            <person name="Spatafora J.W."/>
            <person name="Visel A."/>
            <person name="Grigoriev I.V."/>
        </authorList>
    </citation>
    <scope>NUCLEOTIDE SEQUENCE [LARGE SCALE GENOMIC DNA]</scope>
    <source>
        <strain evidence="1 2">JEL800</strain>
    </source>
</reference>
<dbReference type="Proteomes" id="UP000193642">
    <property type="component" value="Unassembled WGS sequence"/>
</dbReference>
<evidence type="ECO:0000313" key="2">
    <source>
        <dbReference type="Proteomes" id="UP000193642"/>
    </source>
</evidence>
<proteinExistence type="predicted"/>
<accession>A0A1Y2CJP5</accession>
<dbReference type="EMBL" id="MCGO01000014">
    <property type="protein sequence ID" value="ORY47206.1"/>
    <property type="molecule type" value="Genomic_DNA"/>
</dbReference>
<dbReference type="OrthoDB" id="10295658at2759"/>
<name>A0A1Y2CJP5_9FUNG</name>